<feature type="domain" description="Rhodanese" evidence="2">
    <location>
        <begin position="48"/>
        <end position="138"/>
    </location>
</feature>
<evidence type="ECO:0000256" key="1">
    <source>
        <dbReference type="SAM" id="Phobius"/>
    </source>
</evidence>
<dbReference type="GO" id="GO:0016740">
    <property type="term" value="F:transferase activity"/>
    <property type="evidence" value="ECO:0007669"/>
    <property type="project" value="UniProtKB-KW"/>
</dbReference>
<dbReference type="AlphaFoldDB" id="A0A2A5WT80"/>
<dbReference type="EMBL" id="NTKD01000020">
    <property type="protein sequence ID" value="PDH39725.1"/>
    <property type="molecule type" value="Genomic_DNA"/>
</dbReference>
<keyword evidence="1" id="KW-0472">Membrane</keyword>
<comment type="caution">
    <text evidence="3">The sequence shown here is derived from an EMBL/GenBank/DDBJ whole genome shotgun (WGS) entry which is preliminary data.</text>
</comment>
<keyword evidence="3" id="KW-0808">Transferase</keyword>
<sequence length="141" mass="15605">MIAQIFEFIGNHFILVGMFVFLLIAFFVHEARRSGATVSTSVLVNLINKEDAVVVDVRDSKEYREGHIAGAMNIPYTSFDQRSTELETYKEKPLVVVCKIGQHSGTIGRKLGQLGFENVRRLSGGMTEWSSAGLPVIKGKS</sequence>
<proteinExistence type="predicted"/>
<evidence type="ECO:0000259" key="2">
    <source>
        <dbReference type="PROSITE" id="PS50206"/>
    </source>
</evidence>
<dbReference type="Pfam" id="PF00581">
    <property type="entry name" value="Rhodanese"/>
    <property type="match status" value="1"/>
</dbReference>
<evidence type="ECO:0000313" key="3">
    <source>
        <dbReference type="EMBL" id="PDH39725.1"/>
    </source>
</evidence>
<dbReference type="PANTHER" id="PTHR43031">
    <property type="entry name" value="FAD-DEPENDENT OXIDOREDUCTASE"/>
    <property type="match status" value="1"/>
</dbReference>
<dbReference type="SMART" id="SM00450">
    <property type="entry name" value="RHOD"/>
    <property type="match status" value="1"/>
</dbReference>
<reference evidence="3 4" key="1">
    <citation type="submission" date="2017-08" db="EMBL/GenBank/DDBJ databases">
        <title>Fine stratification of microbial communities through a metagenomic profile of the photic zone.</title>
        <authorList>
            <person name="Haro-Moreno J.M."/>
            <person name="Lopez-Perez M."/>
            <person name="De La Torre J."/>
            <person name="Picazo A."/>
            <person name="Camacho A."/>
            <person name="Rodriguez-Valera F."/>
        </authorList>
    </citation>
    <scope>NUCLEOTIDE SEQUENCE [LARGE SCALE GENOMIC DNA]</scope>
    <source>
        <strain evidence="3">MED-G24</strain>
    </source>
</reference>
<dbReference type="CDD" id="cd00158">
    <property type="entry name" value="RHOD"/>
    <property type="match status" value="1"/>
</dbReference>
<dbReference type="Gene3D" id="3.40.250.10">
    <property type="entry name" value="Rhodanese-like domain"/>
    <property type="match status" value="1"/>
</dbReference>
<keyword evidence="1" id="KW-1133">Transmembrane helix</keyword>
<keyword evidence="1" id="KW-0812">Transmembrane</keyword>
<dbReference type="InterPro" id="IPR001763">
    <property type="entry name" value="Rhodanese-like_dom"/>
</dbReference>
<dbReference type="Proteomes" id="UP000219327">
    <property type="component" value="Unassembled WGS sequence"/>
</dbReference>
<dbReference type="InterPro" id="IPR050229">
    <property type="entry name" value="GlpE_sulfurtransferase"/>
</dbReference>
<dbReference type="SUPFAM" id="SSF52821">
    <property type="entry name" value="Rhodanese/Cell cycle control phosphatase"/>
    <property type="match status" value="1"/>
</dbReference>
<dbReference type="InterPro" id="IPR036873">
    <property type="entry name" value="Rhodanese-like_dom_sf"/>
</dbReference>
<name>A0A2A5WT80_9GAMM</name>
<dbReference type="PROSITE" id="PS50206">
    <property type="entry name" value="RHODANESE_3"/>
    <property type="match status" value="1"/>
</dbReference>
<dbReference type="PANTHER" id="PTHR43031:SF18">
    <property type="entry name" value="RHODANESE-RELATED SULFURTRANSFERASES"/>
    <property type="match status" value="1"/>
</dbReference>
<gene>
    <name evidence="3" type="ORF">CNE99_05065</name>
</gene>
<organism evidence="3 4">
    <name type="scientific">OM182 bacterium MED-G24</name>
    <dbReference type="NCBI Taxonomy" id="1986255"/>
    <lineage>
        <taxon>Bacteria</taxon>
        <taxon>Pseudomonadati</taxon>
        <taxon>Pseudomonadota</taxon>
        <taxon>Gammaproteobacteria</taxon>
        <taxon>OMG group</taxon>
        <taxon>OM182 clade</taxon>
    </lineage>
</organism>
<protein>
    <submittedName>
        <fullName evidence="3">Sulfurtransferase</fullName>
    </submittedName>
</protein>
<evidence type="ECO:0000313" key="4">
    <source>
        <dbReference type="Proteomes" id="UP000219327"/>
    </source>
</evidence>
<accession>A0A2A5WT80</accession>
<feature type="transmembrane region" description="Helical" evidence="1">
    <location>
        <begin position="12"/>
        <end position="29"/>
    </location>
</feature>